<dbReference type="GO" id="GO:0005886">
    <property type="term" value="C:plasma membrane"/>
    <property type="evidence" value="ECO:0007669"/>
    <property type="project" value="UniProtKB-SubCell"/>
</dbReference>
<gene>
    <name evidence="8" type="ORF">F3D71_07550</name>
</gene>
<evidence type="ECO:0000256" key="1">
    <source>
        <dbReference type="ARBA" id="ARBA00004651"/>
    </source>
</evidence>
<evidence type="ECO:0000313" key="9">
    <source>
        <dbReference type="Proteomes" id="UP000323717"/>
    </source>
</evidence>
<feature type="transmembrane region" description="Helical" evidence="7">
    <location>
        <begin position="180"/>
        <end position="196"/>
    </location>
</feature>
<name>A0A5M5C580_BACOV</name>
<keyword evidence="6 7" id="KW-0472">Membrane</keyword>
<dbReference type="AlphaFoldDB" id="A0A5M5C580"/>
<evidence type="ECO:0000256" key="2">
    <source>
        <dbReference type="ARBA" id="ARBA00007430"/>
    </source>
</evidence>
<feature type="transmembrane region" description="Helical" evidence="7">
    <location>
        <begin position="109"/>
        <end position="131"/>
    </location>
</feature>
<proteinExistence type="inferred from homology"/>
<dbReference type="Proteomes" id="UP000323717">
    <property type="component" value="Unassembled WGS sequence"/>
</dbReference>
<feature type="transmembrane region" description="Helical" evidence="7">
    <location>
        <begin position="146"/>
        <end position="168"/>
    </location>
</feature>
<organism evidence="8 9">
    <name type="scientific">Bacteroides ovatus</name>
    <dbReference type="NCBI Taxonomy" id="28116"/>
    <lineage>
        <taxon>Bacteria</taxon>
        <taxon>Pseudomonadati</taxon>
        <taxon>Bacteroidota</taxon>
        <taxon>Bacteroidia</taxon>
        <taxon>Bacteroidales</taxon>
        <taxon>Bacteroidaceae</taxon>
        <taxon>Bacteroides</taxon>
    </lineage>
</organism>
<dbReference type="PANTHER" id="PTHR30250">
    <property type="entry name" value="PST FAMILY PREDICTED COLANIC ACID TRANSPORTER"/>
    <property type="match status" value="1"/>
</dbReference>
<evidence type="ECO:0000256" key="5">
    <source>
        <dbReference type="ARBA" id="ARBA00022989"/>
    </source>
</evidence>
<evidence type="ECO:0000313" key="8">
    <source>
        <dbReference type="EMBL" id="KAA3952960.1"/>
    </source>
</evidence>
<comment type="similarity">
    <text evidence="2">Belongs to the polysaccharide synthase family.</text>
</comment>
<comment type="caution">
    <text evidence="8">The sequence shown here is derived from an EMBL/GenBank/DDBJ whole genome shotgun (WGS) entry which is preliminary data.</text>
</comment>
<feature type="transmembrane region" description="Helical" evidence="7">
    <location>
        <begin position="424"/>
        <end position="442"/>
    </location>
</feature>
<keyword evidence="3" id="KW-1003">Cell membrane</keyword>
<dbReference type="PANTHER" id="PTHR30250:SF10">
    <property type="entry name" value="LIPOPOLYSACCHARIDE BIOSYNTHESIS PROTEIN WZXC"/>
    <property type="match status" value="1"/>
</dbReference>
<feature type="transmembrane region" description="Helical" evidence="7">
    <location>
        <begin position="400"/>
        <end position="418"/>
    </location>
</feature>
<accession>A0A5M5C580</accession>
<evidence type="ECO:0000256" key="6">
    <source>
        <dbReference type="ARBA" id="ARBA00023136"/>
    </source>
</evidence>
<keyword evidence="4 7" id="KW-0812">Transmembrane</keyword>
<evidence type="ECO:0008006" key="10">
    <source>
        <dbReference type="Google" id="ProtNLM"/>
    </source>
</evidence>
<sequence length="458" mass="51720">MASILHQIAQNIGMDKAIAYTSGARIVQGISGVGTMFFLSTFLTGIEQGFYFTFGSILALQVFFELGLTGIMQQYVAHEASHLNLDENKQYQGEEQYQSRLASLVKFCLKWYSVLAGVVLVFLIIVGNIYFSKYGNSQSSSVEWKLPWIIICIGTSICIFQSPLTAILRGLGYVKDMSKIGFYGQIINPLCIWLGLVLGLKLYVMGIGFAMSVVIWQVYVIRKGLYRILTNLLKTKVSEKVNYFNEIFPYQWRIALSWISGYFIFQLFNPVLFATEGAIVAGQMGMTLHALNSIQSLSLSWMNTKIPMMSKLIALREYVKLDTMFKQTLKQMVSVCSVLLAAFFLCLCILNTSQLEFNNTILADRFLGYVPTLLMIVPIFLQQFTGSWATYLRCHKKEPFLVNSVVGGLLCMASTIGLGNIFGLYGITVGYCIIQIFLCFWAHKIYISKKTEWHKLEL</sequence>
<keyword evidence="5 7" id="KW-1133">Transmembrane helix</keyword>
<protein>
    <recommendedName>
        <fullName evidence="10">Polysaccharide biosynthesis protein</fullName>
    </recommendedName>
</protein>
<dbReference type="EMBL" id="VWLE01000072">
    <property type="protein sequence ID" value="KAA3952960.1"/>
    <property type="molecule type" value="Genomic_DNA"/>
</dbReference>
<reference evidence="8 9" key="1">
    <citation type="journal article" date="2019" name="Nat. Med.">
        <title>A library of human gut bacterial isolates paired with longitudinal multiomics data enables mechanistic microbiome research.</title>
        <authorList>
            <person name="Poyet M."/>
            <person name="Groussin M."/>
            <person name="Gibbons S.M."/>
            <person name="Avila-Pacheco J."/>
            <person name="Jiang X."/>
            <person name="Kearney S.M."/>
            <person name="Perrotta A.R."/>
            <person name="Berdy B."/>
            <person name="Zhao S."/>
            <person name="Lieberman T.D."/>
            <person name="Swanson P.K."/>
            <person name="Smith M."/>
            <person name="Roesemann S."/>
            <person name="Alexander J.E."/>
            <person name="Rich S.A."/>
            <person name="Livny J."/>
            <person name="Vlamakis H."/>
            <person name="Clish C."/>
            <person name="Bullock K."/>
            <person name="Deik A."/>
            <person name="Scott J."/>
            <person name="Pierce K.A."/>
            <person name="Xavier R.J."/>
            <person name="Alm E.J."/>
        </authorList>
    </citation>
    <scope>NUCLEOTIDE SEQUENCE [LARGE SCALE GENOMIC DNA]</scope>
    <source>
        <strain evidence="8 9">BIOML-A163</strain>
    </source>
</reference>
<comment type="subcellular location">
    <subcellularLocation>
        <location evidence="1">Cell membrane</location>
        <topology evidence="1">Multi-pass membrane protein</topology>
    </subcellularLocation>
</comment>
<feature type="transmembrane region" description="Helical" evidence="7">
    <location>
        <begin position="202"/>
        <end position="221"/>
    </location>
</feature>
<evidence type="ECO:0000256" key="3">
    <source>
        <dbReference type="ARBA" id="ARBA00022475"/>
    </source>
</evidence>
<dbReference type="InterPro" id="IPR050833">
    <property type="entry name" value="Poly_Biosynth_Transport"/>
</dbReference>
<feature type="transmembrane region" description="Helical" evidence="7">
    <location>
        <begin position="26"/>
        <end position="43"/>
    </location>
</feature>
<evidence type="ECO:0000256" key="4">
    <source>
        <dbReference type="ARBA" id="ARBA00022692"/>
    </source>
</evidence>
<feature type="transmembrane region" description="Helical" evidence="7">
    <location>
        <begin position="49"/>
        <end position="68"/>
    </location>
</feature>
<feature type="transmembrane region" description="Helical" evidence="7">
    <location>
        <begin position="366"/>
        <end position="388"/>
    </location>
</feature>
<evidence type="ECO:0000256" key="7">
    <source>
        <dbReference type="SAM" id="Phobius"/>
    </source>
</evidence>
<feature type="transmembrane region" description="Helical" evidence="7">
    <location>
        <begin position="332"/>
        <end position="354"/>
    </location>
</feature>